<dbReference type="Pfam" id="PF14833">
    <property type="entry name" value="NAD_binding_11"/>
    <property type="match status" value="1"/>
</dbReference>
<dbReference type="InterPro" id="IPR036291">
    <property type="entry name" value="NAD(P)-bd_dom_sf"/>
</dbReference>
<dbReference type="InterPro" id="IPR015815">
    <property type="entry name" value="HIBADH-related"/>
</dbReference>
<dbReference type="PANTHER" id="PTHR43060">
    <property type="entry name" value="3-HYDROXYISOBUTYRATE DEHYDROGENASE-LIKE 1, MITOCHONDRIAL-RELATED"/>
    <property type="match status" value="1"/>
</dbReference>
<dbReference type="Gene3D" id="1.10.1040.10">
    <property type="entry name" value="N-(1-d-carboxylethyl)-l-norvaline Dehydrogenase, domain 2"/>
    <property type="match status" value="1"/>
</dbReference>
<evidence type="ECO:0000313" key="6">
    <source>
        <dbReference type="EMBL" id="QRG09063.1"/>
    </source>
</evidence>
<dbReference type="AlphaFoldDB" id="A0A974PTP8"/>
<organism evidence="6 7">
    <name type="scientific">Xanthobacter dioxanivorans</name>
    <dbReference type="NCBI Taxonomy" id="2528964"/>
    <lineage>
        <taxon>Bacteria</taxon>
        <taxon>Pseudomonadati</taxon>
        <taxon>Pseudomonadota</taxon>
        <taxon>Alphaproteobacteria</taxon>
        <taxon>Hyphomicrobiales</taxon>
        <taxon>Xanthobacteraceae</taxon>
        <taxon>Xanthobacter</taxon>
    </lineage>
</organism>
<feature type="active site" evidence="3">
    <location>
        <position position="172"/>
    </location>
</feature>
<dbReference type="InterPro" id="IPR013328">
    <property type="entry name" value="6PGD_dom2"/>
</dbReference>
<evidence type="ECO:0000259" key="4">
    <source>
        <dbReference type="Pfam" id="PF03446"/>
    </source>
</evidence>
<sequence>MIRSVAVIGVGAMGAPMAMNIRKAGFDLTVCDRSEAARAPFAALGVRCVTRAADCAGCDAVIVLVATPEQARAVVLGEGGLREGLDGRTPMLVVMGTLAPETMRALAQELEPTGVPVVDAPVSGGAVKARDGSLAIIMGGREEDCAALRPLMAAMGSAIFHCGPLGAGQATKIVNNLVGITTLMVAAEAYRIAGANGIRLPDAIPVFEAGTGRNFFTSQAKDAPEAYGTWTATRADFDSLQAILRKDIDLALTIGEASGPLPFTRALRVVLDGVDDETFQTWRAVASAPRQS</sequence>
<dbReference type="InterPro" id="IPR006115">
    <property type="entry name" value="6PGDH_NADP-bd"/>
</dbReference>
<dbReference type="GO" id="GO:0050661">
    <property type="term" value="F:NADP binding"/>
    <property type="evidence" value="ECO:0007669"/>
    <property type="project" value="InterPro"/>
</dbReference>
<evidence type="ECO:0000256" key="3">
    <source>
        <dbReference type="PIRSR" id="PIRSR000103-1"/>
    </source>
</evidence>
<evidence type="ECO:0000259" key="5">
    <source>
        <dbReference type="Pfam" id="PF14833"/>
    </source>
</evidence>
<dbReference type="Gene3D" id="3.40.50.720">
    <property type="entry name" value="NAD(P)-binding Rossmann-like Domain"/>
    <property type="match status" value="1"/>
</dbReference>
<dbReference type="InterPro" id="IPR029154">
    <property type="entry name" value="HIBADH-like_NADP-bd"/>
</dbReference>
<evidence type="ECO:0000256" key="1">
    <source>
        <dbReference type="ARBA" id="ARBA00023002"/>
    </source>
</evidence>
<dbReference type="Pfam" id="PF03446">
    <property type="entry name" value="NAD_binding_2"/>
    <property type="match status" value="1"/>
</dbReference>
<dbReference type="SUPFAM" id="SSF51735">
    <property type="entry name" value="NAD(P)-binding Rossmann-fold domains"/>
    <property type="match status" value="1"/>
</dbReference>
<dbReference type="KEGG" id="xdi:EZH22_12780"/>
<reference evidence="6 7" key="1">
    <citation type="submission" date="2020-10" db="EMBL/GenBank/DDBJ databases">
        <title>Degradation of 1,4-Dioxane by Xanthobacter sp. YN2, via a Novel Group-2 Soluble Di-Iron Monooxygenase.</title>
        <authorList>
            <person name="Ma F."/>
            <person name="Wang Y."/>
            <person name="Yang J."/>
            <person name="Guo H."/>
            <person name="Su D."/>
            <person name="Yu L."/>
        </authorList>
    </citation>
    <scope>NUCLEOTIDE SEQUENCE [LARGE SCALE GENOMIC DNA]</scope>
    <source>
        <strain evidence="6 7">YN2</strain>
    </source>
</reference>
<dbReference type="Proteomes" id="UP000596427">
    <property type="component" value="Chromosome"/>
</dbReference>
<evidence type="ECO:0000256" key="2">
    <source>
        <dbReference type="ARBA" id="ARBA00023027"/>
    </source>
</evidence>
<dbReference type="RefSeq" id="WP_203195981.1">
    <property type="nucleotide sequence ID" value="NZ_CP063362.1"/>
</dbReference>
<feature type="domain" description="6-phosphogluconate dehydrogenase NADP-binding" evidence="4">
    <location>
        <begin position="5"/>
        <end position="163"/>
    </location>
</feature>
<feature type="domain" description="3-hydroxyisobutyrate dehydrogenase-like NAD-binding" evidence="5">
    <location>
        <begin position="166"/>
        <end position="268"/>
    </location>
</feature>
<accession>A0A974PTP8</accession>
<dbReference type="InterPro" id="IPR008927">
    <property type="entry name" value="6-PGluconate_DH-like_C_sf"/>
</dbReference>
<name>A0A974PTP8_9HYPH</name>
<keyword evidence="2" id="KW-0520">NAD</keyword>
<dbReference type="GO" id="GO:0016491">
    <property type="term" value="F:oxidoreductase activity"/>
    <property type="evidence" value="ECO:0007669"/>
    <property type="project" value="UniProtKB-KW"/>
</dbReference>
<dbReference type="SUPFAM" id="SSF48179">
    <property type="entry name" value="6-phosphogluconate dehydrogenase C-terminal domain-like"/>
    <property type="match status" value="1"/>
</dbReference>
<keyword evidence="1" id="KW-0560">Oxidoreductase</keyword>
<dbReference type="PANTHER" id="PTHR43060:SF15">
    <property type="entry name" value="3-HYDROXYISOBUTYRATE DEHYDROGENASE-LIKE 1, MITOCHONDRIAL-RELATED"/>
    <property type="match status" value="1"/>
</dbReference>
<proteinExistence type="predicted"/>
<evidence type="ECO:0000313" key="7">
    <source>
        <dbReference type="Proteomes" id="UP000596427"/>
    </source>
</evidence>
<dbReference type="EMBL" id="CP063362">
    <property type="protein sequence ID" value="QRG09063.1"/>
    <property type="molecule type" value="Genomic_DNA"/>
</dbReference>
<protein>
    <submittedName>
        <fullName evidence="6">NAD(P)-dependent oxidoreductase</fullName>
    </submittedName>
</protein>
<gene>
    <name evidence="6" type="ORF">EZH22_12780</name>
</gene>
<keyword evidence="7" id="KW-1185">Reference proteome</keyword>
<dbReference type="PIRSF" id="PIRSF000103">
    <property type="entry name" value="HIBADH"/>
    <property type="match status" value="1"/>
</dbReference>
<dbReference type="GO" id="GO:0051287">
    <property type="term" value="F:NAD binding"/>
    <property type="evidence" value="ECO:0007669"/>
    <property type="project" value="InterPro"/>
</dbReference>